<feature type="region of interest" description="Disordered" evidence="2">
    <location>
        <begin position="1"/>
        <end position="27"/>
    </location>
</feature>
<evidence type="ECO:0000313" key="4">
    <source>
        <dbReference type="EMBL" id="OAK51189.1"/>
    </source>
</evidence>
<dbReference type="AlphaFoldDB" id="A0A177Y7K2"/>
<dbReference type="SUPFAM" id="SSF55874">
    <property type="entry name" value="ATPase domain of HSP90 chaperone/DNA topoisomerase II/histidine kinase"/>
    <property type="match status" value="1"/>
</dbReference>
<name>A0A177Y7K2_9NOCA</name>
<dbReference type="Gene3D" id="3.30.565.10">
    <property type="entry name" value="Histidine kinase-like ATPase, C-terminal domain"/>
    <property type="match status" value="1"/>
</dbReference>
<dbReference type="CDD" id="cd16936">
    <property type="entry name" value="HATPase_RsbW-like"/>
    <property type="match status" value="1"/>
</dbReference>
<dbReference type="GO" id="GO:0004674">
    <property type="term" value="F:protein serine/threonine kinase activity"/>
    <property type="evidence" value="ECO:0007669"/>
    <property type="project" value="UniProtKB-KW"/>
</dbReference>
<feature type="domain" description="Histidine kinase/HSP90-like ATPase" evidence="3">
    <location>
        <begin position="21"/>
        <end position="135"/>
    </location>
</feature>
<dbReference type="RefSeq" id="WP_068431768.1">
    <property type="nucleotide sequence ID" value="NZ_LVHI01000040.1"/>
</dbReference>
<dbReference type="InterPro" id="IPR003594">
    <property type="entry name" value="HATPase_dom"/>
</dbReference>
<protein>
    <submittedName>
        <fullName evidence="4">Anti-sigma regulatory factor</fullName>
    </submittedName>
</protein>
<dbReference type="PANTHER" id="PTHR35526:SF3">
    <property type="entry name" value="ANTI-SIGMA-F FACTOR RSBW"/>
    <property type="match status" value="1"/>
</dbReference>
<keyword evidence="1" id="KW-0808">Transferase</keyword>
<organism evidence="4 5">
    <name type="scientific">Rhodococcoides kyotonense</name>
    <dbReference type="NCBI Taxonomy" id="398843"/>
    <lineage>
        <taxon>Bacteria</taxon>
        <taxon>Bacillati</taxon>
        <taxon>Actinomycetota</taxon>
        <taxon>Actinomycetes</taxon>
        <taxon>Mycobacteriales</taxon>
        <taxon>Nocardiaceae</taxon>
        <taxon>Rhodococcoides</taxon>
    </lineage>
</organism>
<evidence type="ECO:0000259" key="3">
    <source>
        <dbReference type="Pfam" id="PF13581"/>
    </source>
</evidence>
<dbReference type="Pfam" id="PF13581">
    <property type="entry name" value="HATPase_c_2"/>
    <property type="match status" value="1"/>
</dbReference>
<dbReference type="InterPro" id="IPR036890">
    <property type="entry name" value="HATPase_C_sf"/>
</dbReference>
<keyword evidence="1" id="KW-0418">Kinase</keyword>
<dbReference type="Proteomes" id="UP000077519">
    <property type="component" value="Unassembled WGS sequence"/>
</dbReference>
<dbReference type="InterPro" id="IPR050267">
    <property type="entry name" value="Anti-sigma-factor_SerPK"/>
</dbReference>
<keyword evidence="5" id="KW-1185">Reference proteome</keyword>
<evidence type="ECO:0000313" key="5">
    <source>
        <dbReference type="Proteomes" id="UP000077519"/>
    </source>
</evidence>
<gene>
    <name evidence="4" type="ORF">A3K89_13295</name>
</gene>
<sequence length="143" mass="15279">MTETSTGEPGLDPDRWTHTSPAAPDAATTLRRRVRKWATGLKVADSVVDAIELASYEALANVVEHAYARSENKGEMTLTAIHESHALSVTVSDTGTWQPPTPTPDRSHGLALIEAVSDNLDVDNTDDGTVVTIVWSLSEPASS</sequence>
<keyword evidence="1" id="KW-0723">Serine/threonine-protein kinase</keyword>
<dbReference type="EMBL" id="LVHI01000040">
    <property type="protein sequence ID" value="OAK51189.1"/>
    <property type="molecule type" value="Genomic_DNA"/>
</dbReference>
<evidence type="ECO:0000256" key="2">
    <source>
        <dbReference type="SAM" id="MobiDB-lite"/>
    </source>
</evidence>
<evidence type="ECO:0000256" key="1">
    <source>
        <dbReference type="ARBA" id="ARBA00022527"/>
    </source>
</evidence>
<reference evidence="4 5" key="1">
    <citation type="submission" date="2016-03" db="EMBL/GenBank/DDBJ databases">
        <title>Genome sequence of Rhodococcus kyotonensis KB10.</title>
        <authorList>
            <person name="Jeong H."/>
            <person name="Hong C.E."/>
            <person name="Jo S.H."/>
            <person name="Park J.M."/>
        </authorList>
    </citation>
    <scope>NUCLEOTIDE SEQUENCE [LARGE SCALE GENOMIC DNA]</scope>
    <source>
        <strain evidence="4 5">KB10</strain>
    </source>
</reference>
<dbReference type="PANTHER" id="PTHR35526">
    <property type="entry name" value="ANTI-SIGMA-F FACTOR RSBW-RELATED"/>
    <property type="match status" value="1"/>
</dbReference>
<comment type="caution">
    <text evidence="4">The sequence shown here is derived from an EMBL/GenBank/DDBJ whole genome shotgun (WGS) entry which is preliminary data.</text>
</comment>
<proteinExistence type="predicted"/>
<accession>A0A177Y7K2</accession>